<protein>
    <submittedName>
        <fullName evidence="3">Uncharacterized protein</fullName>
    </submittedName>
</protein>
<keyword evidence="4" id="KW-1185">Reference proteome</keyword>
<feature type="region of interest" description="Disordered" evidence="2">
    <location>
        <begin position="81"/>
        <end position="119"/>
    </location>
</feature>
<evidence type="ECO:0000313" key="3">
    <source>
        <dbReference type="EMBL" id="OVA04786.1"/>
    </source>
</evidence>
<dbReference type="Proteomes" id="UP000195402">
    <property type="component" value="Unassembled WGS sequence"/>
</dbReference>
<gene>
    <name evidence="3" type="ORF">BVC80_839g1</name>
</gene>
<organism evidence="3 4">
    <name type="scientific">Macleaya cordata</name>
    <name type="common">Five-seeded plume-poppy</name>
    <name type="synonym">Bocconia cordata</name>
    <dbReference type="NCBI Taxonomy" id="56857"/>
    <lineage>
        <taxon>Eukaryota</taxon>
        <taxon>Viridiplantae</taxon>
        <taxon>Streptophyta</taxon>
        <taxon>Embryophyta</taxon>
        <taxon>Tracheophyta</taxon>
        <taxon>Spermatophyta</taxon>
        <taxon>Magnoliopsida</taxon>
        <taxon>Ranunculales</taxon>
        <taxon>Papaveraceae</taxon>
        <taxon>Papaveroideae</taxon>
        <taxon>Macleaya</taxon>
    </lineage>
</organism>
<reference evidence="3 4" key="1">
    <citation type="journal article" date="2017" name="Mol. Plant">
        <title>The Genome of Medicinal Plant Macleaya cordata Provides New Insights into Benzylisoquinoline Alkaloids Metabolism.</title>
        <authorList>
            <person name="Liu X."/>
            <person name="Liu Y."/>
            <person name="Huang P."/>
            <person name="Ma Y."/>
            <person name="Qing Z."/>
            <person name="Tang Q."/>
            <person name="Cao H."/>
            <person name="Cheng P."/>
            <person name="Zheng Y."/>
            <person name="Yuan Z."/>
            <person name="Zhou Y."/>
            <person name="Liu J."/>
            <person name="Tang Z."/>
            <person name="Zhuo Y."/>
            <person name="Zhang Y."/>
            <person name="Yu L."/>
            <person name="Huang J."/>
            <person name="Yang P."/>
            <person name="Peng Q."/>
            <person name="Zhang J."/>
            <person name="Jiang W."/>
            <person name="Zhang Z."/>
            <person name="Lin K."/>
            <person name="Ro D.K."/>
            <person name="Chen X."/>
            <person name="Xiong X."/>
            <person name="Shang Y."/>
            <person name="Huang S."/>
            <person name="Zeng J."/>
        </authorList>
    </citation>
    <scope>NUCLEOTIDE SEQUENCE [LARGE SCALE GENOMIC DNA]</scope>
    <source>
        <strain evidence="4">cv. BLH2017</strain>
        <tissue evidence="3">Root</tissue>
    </source>
</reference>
<dbReference type="AlphaFoldDB" id="A0A200Q2U2"/>
<evidence type="ECO:0000313" key="4">
    <source>
        <dbReference type="Proteomes" id="UP000195402"/>
    </source>
</evidence>
<dbReference type="EMBL" id="MVGT01003266">
    <property type="protein sequence ID" value="OVA04786.1"/>
    <property type="molecule type" value="Genomic_DNA"/>
</dbReference>
<keyword evidence="1" id="KW-0175">Coiled coil</keyword>
<evidence type="ECO:0000256" key="2">
    <source>
        <dbReference type="SAM" id="MobiDB-lite"/>
    </source>
</evidence>
<accession>A0A200Q2U2</accession>
<sequence>MDLNWLDGSLGLDLNTNPTMRYEESTTPANSSLVEELNRMSAENKRLRQMLVEMLNKFNCMHNHLIDFISKGPENLITTTTPRKRKAHHDHEIKDNDNNGITSNIMDNSSISDDESSWKKPREYLKSTKILRTYTRIDPSDTSLVRKKSLAS</sequence>
<dbReference type="OrthoDB" id="1879341at2759"/>
<feature type="coiled-coil region" evidence="1">
    <location>
        <begin position="30"/>
        <end position="57"/>
    </location>
</feature>
<name>A0A200Q2U2_MACCD</name>
<evidence type="ECO:0000256" key="1">
    <source>
        <dbReference type="SAM" id="Coils"/>
    </source>
</evidence>
<proteinExistence type="predicted"/>
<comment type="caution">
    <text evidence="3">The sequence shown here is derived from an EMBL/GenBank/DDBJ whole genome shotgun (WGS) entry which is preliminary data.</text>
</comment>
<dbReference type="InParanoid" id="A0A200Q2U2"/>